<accession>A0A1U7CK49</accession>
<name>A0A1U7CK49_9BACT</name>
<proteinExistence type="predicted"/>
<dbReference type="RefSeq" id="WP_083712668.1">
    <property type="nucleotide sequence ID" value="NZ_CP019082.1"/>
</dbReference>
<evidence type="ECO:0000313" key="1">
    <source>
        <dbReference type="EMBL" id="APW59287.1"/>
    </source>
</evidence>
<dbReference type="Pfam" id="PF01126">
    <property type="entry name" value="Heme_oxygenase"/>
    <property type="match status" value="1"/>
</dbReference>
<dbReference type="SUPFAM" id="SSF48613">
    <property type="entry name" value="Heme oxygenase-like"/>
    <property type="match status" value="1"/>
</dbReference>
<protein>
    <recommendedName>
        <fullName evidence="3">Heme oxygenase</fullName>
    </recommendedName>
</protein>
<evidence type="ECO:0000313" key="2">
    <source>
        <dbReference type="Proteomes" id="UP000186309"/>
    </source>
</evidence>
<dbReference type="STRING" id="1387353.BSF38_00703"/>
<dbReference type="InterPro" id="IPR016053">
    <property type="entry name" value="Haem_Oase-like"/>
</dbReference>
<dbReference type="OrthoDB" id="114943at2"/>
<sequence>MIMPRLKEATRPHHDAIETRIDVFRMGRTIEGYRRVLERFLGYYEPVEEAFGRTSGWEATGLDPDERRKAPLLKADLLALGLDNEAIAALPRCRDLPSLTGLAEAFGAMYVLEGATLGGQYIRKSVASEFGIGPDSGCAFFSSYGDRVGPMWKAFGAALTDYATTPEIEDAVIRSAIETFEAINGWFAADV</sequence>
<dbReference type="GO" id="GO:0006788">
    <property type="term" value="P:heme oxidation"/>
    <property type="evidence" value="ECO:0007669"/>
    <property type="project" value="InterPro"/>
</dbReference>
<dbReference type="Proteomes" id="UP000186309">
    <property type="component" value="Chromosome"/>
</dbReference>
<gene>
    <name evidence="1" type="ORF">BSF38_00703</name>
</gene>
<dbReference type="InterPro" id="IPR016084">
    <property type="entry name" value="Haem_Oase-like_multi-hlx"/>
</dbReference>
<reference evidence="2" key="1">
    <citation type="submission" date="2016-12" db="EMBL/GenBank/DDBJ databases">
        <title>Comparative genomics of four Isosphaeraceae planctomycetes: a common pool of plasmids and glycoside hydrolase genes.</title>
        <authorList>
            <person name="Ivanova A."/>
        </authorList>
    </citation>
    <scope>NUCLEOTIDE SEQUENCE [LARGE SCALE GENOMIC DNA]</scope>
    <source>
        <strain evidence="2">PX4</strain>
    </source>
</reference>
<dbReference type="AlphaFoldDB" id="A0A1U7CK49"/>
<organism evidence="1 2">
    <name type="scientific">Paludisphaera borealis</name>
    <dbReference type="NCBI Taxonomy" id="1387353"/>
    <lineage>
        <taxon>Bacteria</taxon>
        <taxon>Pseudomonadati</taxon>
        <taxon>Planctomycetota</taxon>
        <taxon>Planctomycetia</taxon>
        <taxon>Isosphaerales</taxon>
        <taxon>Isosphaeraceae</taxon>
        <taxon>Paludisphaera</taxon>
    </lineage>
</organism>
<dbReference type="KEGG" id="pbor:BSF38_00703"/>
<keyword evidence="2" id="KW-1185">Reference proteome</keyword>
<dbReference type="GO" id="GO:0004392">
    <property type="term" value="F:heme oxygenase (decyclizing) activity"/>
    <property type="evidence" value="ECO:0007669"/>
    <property type="project" value="InterPro"/>
</dbReference>
<dbReference type="EMBL" id="CP019082">
    <property type="protein sequence ID" value="APW59287.1"/>
    <property type="molecule type" value="Genomic_DNA"/>
</dbReference>
<dbReference type="CDD" id="cd19166">
    <property type="entry name" value="HemeO-bac"/>
    <property type="match status" value="1"/>
</dbReference>
<evidence type="ECO:0008006" key="3">
    <source>
        <dbReference type="Google" id="ProtNLM"/>
    </source>
</evidence>
<dbReference type="Gene3D" id="1.20.910.10">
    <property type="entry name" value="Heme oxygenase-like"/>
    <property type="match status" value="1"/>
</dbReference>